<accession>A0A3E4UVP3</accession>
<protein>
    <submittedName>
        <fullName evidence="1">Uncharacterized protein</fullName>
    </submittedName>
</protein>
<dbReference type="EMBL" id="QSSX01000075">
    <property type="protein sequence ID" value="RGM16892.1"/>
    <property type="molecule type" value="Genomic_DNA"/>
</dbReference>
<dbReference type="Proteomes" id="UP000260808">
    <property type="component" value="Unassembled WGS sequence"/>
</dbReference>
<evidence type="ECO:0000313" key="1">
    <source>
        <dbReference type="EMBL" id="RGM16892.1"/>
    </source>
</evidence>
<comment type="caution">
    <text evidence="1">The sequence shown here is derived from an EMBL/GenBank/DDBJ whole genome shotgun (WGS) entry which is preliminary data.</text>
</comment>
<reference evidence="1 2" key="1">
    <citation type="submission" date="2018-08" db="EMBL/GenBank/DDBJ databases">
        <title>A genome reference for cultivated species of the human gut microbiota.</title>
        <authorList>
            <person name="Zou Y."/>
            <person name="Xue W."/>
            <person name="Luo G."/>
        </authorList>
    </citation>
    <scope>NUCLEOTIDE SEQUENCE [LARGE SCALE GENOMIC DNA]</scope>
    <source>
        <strain evidence="1 2">TF01-20-2</strain>
    </source>
</reference>
<name>A0A3E4UVP3_MEDGN</name>
<dbReference type="AlphaFoldDB" id="A0A3E4UVP3"/>
<evidence type="ECO:0000313" key="2">
    <source>
        <dbReference type="Proteomes" id="UP000260808"/>
    </source>
</evidence>
<organism evidence="1 2">
    <name type="scientific">Mediterraneibacter gnavus</name>
    <name type="common">Ruminococcus gnavus</name>
    <dbReference type="NCBI Taxonomy" id="33038"/>
    <lineage>
        <taxon>Bacteria</taxon>
        <taxon>Bacillati</taxon>
        <taxon>Bacillota</taxon>
        <taxon>Clostridia</taxon>
        <taxon>Lachnospirales</taxon>
        <taxon>Lachnospiraceae</taxon>
        <taxon>Mediterraneibacter</taxon>
    </lineage>
</organism>
<sequence length="82" mass="9428">MAEIKLFDTWTFQEEMPEPFSRFLQKEGLRKTTTMVECLSQYNQGRQATLHPPTLRAMLNIAGIYLKQTEGALGFQKGIMIC</sequence>
<gene>
    <name evidence="1" type="ORF">DXC31_16760</name>
</gene>
<proteinExistence type="predicted"/>